<evidence type="ECO:0000256" key="1">
    <source>
        <dbReference type="SAM" id="Phobius"/>
    </source>
</evidence>
<keyword evidence="3" id="KW-1185">Reference proteome</keyword>
<feature type="transmembrane region" description="Helical" evidence="1">
    <location>
        <begin position="78"/>
        <end position="103"/>
    </location>
</feature>
<keyword evidence="1" id="KW-0472">Membrane</keyword>
<dbReference type="RefSeq" id="WP_380215941.1">
    <property type="nucleotide sequence ID" value="NZ_JBHTBN010000001.1"/>
</dbReference>
<sequence>MNQQNLPGESTITTLWIIALVCVLLGCCCGIVSALPALIVSIISLVMANKNIKLFQANPGEFLAHSYSSVKTGKIMSIINIVLSSIIFLGYMLYFLIYGAFIWTALATGLTNGAFNEFSDDFNSETYEENSNTWEEDVYRGWEEEVDSIANDTLLINTFETDTLNQR</sequence>
<reference evidence="3" key="1">
    <citation type="journal article" date="2019" name="Int. J. Syst. Evol. Microbiol.">
        <title>The Global Catalogue of Microorganisms (GCM) 10K type strain sequencing project: providing services to taxonomists for standard genome sequencing and annotation.</title>
        <authorList>
            <consortium name="The Broad Institute Genomics Platform"/>
            <consortium name="The Broad Institute Genome Sequencing Center for Infectious Disease"/>
            <person name="Wu L."/>
            <person name="Ma J."/>
        </authorList>
    </citation>
    <scope>NUCLEOTIDE SEQUENCE [LARGE SCALE GENOMIC DNA]</scope>
    <source>
        <strain evidence="3">CGMCC 1.16306</strain>
    </source>
</reference>
<comment type="caution">
    <text evidence="2">The sequence shown here is derived from an EMBL/GenBank/DDBJ whole genome shotgun (WGS) entry which is preliminary data.</text>
</comment>
<proteinExistence type="predicted"/>
<organism evidence="2 3">
    <name type="scientific">Jejudonia soesokkakensis</name>
    <dbReference type="NCBI Taxonomy" id="1323432"/>
    <lineage>
        <taxon>Bacteria</taxon>
        <taxon>Pseudomonadati</taxon>
        <taxon>Bacteroidota</taxon>
        <taxon>Flavobacteriia</taxon>
        <taxon>Flavobacteriales</taxon>
        <taxon>Flavobacteriaceae</taxon>
        <taxon>Jejudonia</taxon>
    </lineage>
</organism>
<keyword evidence="1" id="KW-1133">Transmembrane helix</keyword>
<keyword evidence="1" id="KW-0812">Transmembrane</keyword>
<feature type="transmembrane region" description="Helical" evidence="1">
    <location>
        <begin position="15"/>
        <end position="48"/>
    </location>
</feature>
<gene>
    <name evidence="2" type="ORF">ACFQO1_01355</name>
</gene>
<accession>A0ABW2MQZ8</accession>
<dbReference type="EMBL" id="JBHTBN010000001">
    <property type="protein sequence ID" value="MFC7356318.1"/>
    <property type="molecule type" value="Genomic_DNA"/>
</dbReference>
<evidence type="ECO:0000313" key="3">
    <source>
        <dbReference type="Proteomes" id="UP001596415"/>
    </source>
</evidence>
<evidence type="ECO:0008006" key="4">
    <source>
        <dbReference type="Google" id="ProtNLM"/>
    </source>
</evidence>
<dbReference type="Proteomes" id="UP001596415">
    <property type="component" value="Unassembled WGS sequence"/>
</dbReference>
<name>A0ABW2MQZ8_9FLAO</name>
<protein>
    <recommendedName>
        <fullName evidence="4">DUF4190 domain-containing protein</fullName>
    </recommendedName>
</protein>
<evidence type="ECO:0000313" key="2">
    <source>
        <dbReference type="EMBL" id="MFC7356318.1"/>
    </source>
</evidence>